<comment type="caution">
    <text evidence="1">The sequence shown here is derived from an EMBL/GenBank/DDBJ whole genome shotgun (WGS) entry which is preliminary data.</text>
</comment>
<dbReference type="Proteomes" id="UP001269375">
    <property type="component" value="Unassembled WGS sequence"/>
</dbReference>
<evidence type="ECO:0000313" key="1">
    <source>
        <dbReference type="EMBL" id="MDR5895288.1"/>
    </source>
</evidence>
<keyword evidence="2" id="KW-1185">Reference proteome</keyword>
<dbReference type="EMBL" id="JARWAO010000002">
    <property type="protein sequence ID" value="MDR5895288.1"/>
    <property type="molecule type" value="Genomic_DNA"/>
</dbReference>
<name>A0ABU1GVA0_9GAMM</name>
<protein>
    <submittedName>
        <fullName evidence="1">Uncharacterized protein</fullName>
    </submittedName>
</protein>
<reference evidence="1 2" key="1">
    <citation type="submission" date="2023-04" db="EMBL/GenBank/DDBJ databases">
        <title>A long-awaited taxogenomic arrangement of the family Halomonadaceae.</title>
        <authorList>
            <person name="De La Haba R."/>
            <person name="Chuvochina M."/>
            <person name="Wittouck S."/>
            <person name="Arahal D.R."/>
            <person name="Sanchez-Porro C."/>
            <person name="Hugenholtz P."/>
            <person name="Ventosa A."/>
        </authorList>
    </citation>
    <scope>NUCLEOTIDE SEQUENCE [LARGE SCALE GENOMIC DNA]</scope>
    <source>
        <strain evidence="1 2">DSM 22428</strain>
    </source>
</reference>
<sequence>MNDLSEEMRMPSPCPECGSHRVRLSQVHNPEDKVFCSSCNTQRGLYSDLKRELIESPKSTKEALIEEAANKKS</sequence>
<organism evidence="1 2">
    <name type="scientific">Larsenimonas suaedae</name>
    <dbReference type="NCBI Taxonomy" id="1851019"/>
    <lineage>
        <taxon>Bacteria</taxon>
        <taxon>Pseudomonadati</taxon>
        <taxon>Pseudomonadota</taxon>
        <taxon>Gammaproteobacteria</taxon>
        <taxon>Oceanospirillales</taxon>
        <taxon>Halomonadaceae</taxon>
        <taxon>Larsenimonas</taxon>
    </lineage>
</organism>
<evidence type="ECO:0000313" key="2">
    <source>
        <dbReference type="Proteomes" id="UP001269375"/>
    </source>
</evidence>
<accession>A0ABU1GVA0</accession>
<dbReference type="RefSeq" id="WP_251590780.1">
    <property type="nucleotide sequence ID" value="NZ_JAMLJI010000001.1"/>
</dbReference>
<gene>
    <name evidence="1" type="ORF">QC825_04250</name>
</gene>
<proteinExistence type="predicted"/>